<dbReference type="Pfam" id="PF00078">
    <property type="entry name" value="RVT_1"/>
    <property type="match status" value="1"/>
</dbReference>
<dbReference type="PROSITE" id="PS50158">
    <property type="entry name" value="ZF_CCHC"/>
    <property type="match status" value="1"/>
</dbReference>
<keyword evidence="1" id="KW-0862">Zinc</keyword>
<feature type="region of interest" description="Disordered" evidence="3">
    <location>
        <begin position="1268"/>
        <end position="1288"/>
    </location>
</feature>
<reference evidence="6" key="1">
    <citation type="journal article" date="2019" name="Sci. Rep.">
        <title>Draft genome of Tanacetum cinerariifolium, the natural source of mosquito coil.</title>
        <authorList>
            <person name="Yamashiro T."/>
            <person name="Shiraishi A."/>
            <person name="Satake H."/>
            <person name="Nakayama K."/>
        </authorList>
    </citation>
    <scope>NUCLEOTIDE SEQUENCE</scope>
</reference>
<feature type="coiled-coil region" evidence="2">
    <location>
        <begin position="485"/>
        <end position="512"/>
    </location>
</feature>
<keyword evidence="2" id="KW-0175">Coiled coil</keyword>
<feature type="region of interest" description="Disordered" evidence="3">
    <location>
        <begin position="513"/>
        <end position="536"/>
    </location>
</feature>
<feature type="region of interest" description="Disordered" evidence="3">
    <location>
        <begin position="1213"/>
        <end position="1236"/>
    </location>
</feature>
<sequence length="2062" mass="235313">MHTHKIYTIGSTEYPNNTNTQDKYNRDLELRRREERSLINTLFLDKYECFSLLLDREERCDEEDKIRSLEIRSRDNLNGNGNVVAARAEGIQIQAEEFDLIAAATDLNEIKEVNANCILMANLLQASILGTQTDKALVYDSDGYAKLHHYDNCYNNDIFNMFTQEKQYTELLDPIPELHQVPQNDSNAISEVSSMEQGQRTVKQHPETIKETRAYHESLFHNLAAGVENVNKINHKMKETNTELTNELARYENQEKFFEISQEIYDKLKKCYQKSVYQEQCLTKMINPLHISFGKQITTLNKEISNLNNRLSKEKSTVSSLQEEKKKLKFDFKIREYELLDKQIKLENKIKELDNILVKIDQSIQTMHMLSPKQESFYHTEQKMALESADVSKSISIPNEEFSDDTTPSVARKFLNEIKSTIVTLQRVVKQKMTLDIHNWSSSVHQEIHKIIKYEIFPIVNQVDARVQNFEIQFLKEAAKFVLDFKSLAKEADESLAKNKALELEIERVNITAKTRRPHPRSNTKNDRVRSTSKSSCIKNKEVELEEHPRNLLLSKNKKHMSSECNKVKLAIHNDKSKVVYAMSAPRTTTAAQAPQVLQTPTTTTTTTGITPSPTNSSSQATSIPSTLQNVDELKTQQQHVQHQPATIVDNVSRSMFNENTFVNPFATQSTSAAESSSSQYVDPSNIHVYKLMKELYGLKQAPKAWYDELSSFLLQDHFFKGTIDLMLFIRCFDDDILVVKVYVYDIIFGFTNPRPDIVHDTCLCARYQAKPTEKHLKEVKRIFRFLWGTVSMGLWYTKDSGFEITGFSDADYARCKDTFKSTSSGLNSQAKSWLAGPQKNKTVKSMAFPSYSSLAAVKATYSFSKIKDKSNNIKQNMKTVLNFKDTFPLRSVPVKKYPRLSQGIKIKISSLIIKISSQRSRSKITSMQKYPQKRFSRIQGTKTQDITKSDPQFNDHPLGDIYLAHTDYSLWEVILNGNSAVQITKNEAGNEIEVPPITAPQILARTRERKAKSTLLMAILDEHLARFHRIKDAKTLWAAIKLNDAYNVSTATCHSSQAQDQIDQDDLEEIDLKWKVAMLSNRVKQFYKKTRRKLEFNRKEPVGFDKTKVECFKCHRRWHFARDCRSSRNSGNRSRDVGNAGYRSYQGEEEATEFVLMAFTLNPSSYSSSNSKCFRLEPILAKIDFVKSGESIKHVKLIESVKHVKLVKTAEHAEKSKNFSSSPKVGKGTGQRESRPVWNNVQRINHQNKFSPTVVFTRSGRIPVSAAKPKAAASTSTAKPVNTARPKQSVNFSKSRFTAVKGNRVTVVKTSAGYVWRPRGHPQQALKNKGIVDSGCSRHMIGNIQFWNTATFKIVNLVKQIHAIVDGKAVVISESLVRSDLLFNDEDDLRADEAVQKEGVTVWKGKLVQVTDPSAKKPYSGAKKEWGLSPKAKVRVLHTAQLDVTEATIFKKDYATVSNNFIAIYGTWIYNSSKCLRDKIRVAVWNYGENKSPSPDGYMFEFFRRYWRFISSDFCLAVACFFESGSFPKGSNSSFIALIPKVMDAKFVTDFRTIILIGCVYKVVTKILANHLATVISDLVSDIQSAFVANRQILDGPFILNELLACCKRKNKQAMIFKVDFAKAYDSVRWDYLLDVLQAFGFGPNWCKWIRGTFSFAMASILVNGSPTSEFSFFCGLKQGDPLAPYLFILIKESLHISFSRATSDGLFKGIQIQGLMAIPHLFYADDAVFIGEWSDSNLDNIVEILKCLFLVSRLKIKIQKSQVLGVGIPRNIVNQVASLIGCAVVQNAFRYQGVMVRDSMSRKLAWADTIQKLHSWLSKWKVKTLSIREMEAIRCNFFNGVDPAERKITWVSWDKVLASKKNGGLGVSSFHALNRALLLKWVWRFLSQDGSLWFPRLFSLETDKESIVASKLGSSSMDLLSEWRWCVYVKEVHTILDDIFLSSAADATRMVKYIPIKINVFAWRARLDRLLTISNLVCRGVVLDSSLCPLCGLVPEDIHHVLLWCDTAKLVFRRICHWWDLDWHDLLSFSDWNAWFSAIRLPSRIKLILEGVFYVARWHL</sequence>
<feature type="coiled-coil region" evidence="2">
    <location>
        <begin position="227"/>
        <end position="261"/>
    </location>
</feature>
<feature type="compositionally biased region" description="Low complexity" evidence="3">
    <location>
        <begin position="1268"/>
        <end position="1282"/>
    </location>
</feature>
<feature type="domain" description="CCHC-type" evidence="4">
    <location>
        <begin position="1112"/>
        <end position="1127"/>
    </location>
</feature>
<dbReference type="InterPro" id="IPR013103">
    <property type="entry name" value="RVT_2"/>
</dbReference>
<keyword evidence="6" id="KW-0548">Nucleotidyltransferase</keyword>
<dbReference type="PROSITE" id="PS50878">
    <property type="entry name" value="RT_POL"/>
    <property type="match status" value="1"/>
</dbReference>
<feature type="coiled-coil region" evidence="2">
    <location>
        <begin position="297"/>
        <end position="324"/>
    </location>
</feature>
<feature type="domain" description="Reverse transcriptase" evidence="5">
    <location>
        <begin position="1521"/>
        <end position="1798"/>
    </location>
</feature>
<gene>
    <name evidence="6" type="ORF">Tci_010313</name>
</gene>
<dbReference type="PANTHER" id="PTHR33116">
    <property type="entry name" value="REVERSE TRANSCRIPTASE ZINC-BINDING DOMAIN-CONTAINING PROTEIN-RELATED-RELATED"/>
    <property type="match status" value="1"/>
</dbReference>
<dbReference type="GO" id="GO:0003964">
    <property type="term" value="F:RNA-directed DNA polymerase activity"/>
    <property type="evidence" value="ECO:0007669"/>
    <property type="project" value="UniProtKB-KW"/>
</dbReference>
<evidence type="ECO:0000256" key="2">
    <source>
        <dbReference type="SAM" id="Coils"/>
    </source>
</evidence>
<feature type="region of interest" description="Disordered" evidence="3">
    <location>
        <begin position="591"/>
        <end position="624"/>
    </location>
</feature>
<dbReference type="Pfam" id="PF13966">
    <property type="entry name" value="zf-RVT"/>
    <property type="match status" value="1"/>
</dbReference>
<dbReference type="CDD" id="cd01650">
    <property type="entry name" value="RT_nLTR_like"/>
    <property type="match status" value="1"/>
</dbReference>
<dbReference type="GO" id="GO:0008270">
    <property type="term" value="F:zinc ion binding"/>
    <property type="evidence" value="ECO:0007669"/>
    <property type="project" value="UniProtKB-KW"/>
</dbReference>
<proteinExistence type="predicted"/>
<keyword evidence="1" id="KW-0863">Zinc-finger</keyword>
<evidence type="ECO:0000256" key="1">
    <source>
        <dbReference type="PROSITE-ProRule" id="PRU00047"/>
    </source>
</evidence>
<accession>A0A6L2JR77</accession>
<protein>
    <submittedName>
        <fullName evidence="6">RNA-directed DNA polymerase, eukaryota</fullName>
    </submittedName>
</protein>
<keyword evidence="6" id="KW-0695">RNA-directed DNA polymerase</keyword>
<dbReference type="PANTHER" id="PTHR33116:SF78">
    <property type="entry name" value="OS12G0587133 PROTEIN"/>
    <property type="match status" value="1"/>
</dbReference>
<dbReference type="InterPro" id="IPR001878">
    <property type="entry name" value="Znf_CCHC"/>
</dbReference>
<name>A0A6L2JR77_TANCI</name>
<dbReference type="InterPro" id="IPR036875">
    <property type="entry name" value="Znf_CCHC_sf"/>
</dbReference>
<keyword evidence="6" id="KW-0808">Transferase</keyword>
<dbReference type="GO" id="GO:0003676">
    <property type="term" value="F:nucleic acid binding"/>
    <property type="evidence" value="ECO:0007669"/>
    <property type="project" value="InterPro"/>
</dbReference>
<dbReference type="InterPro" id="IPR000477">
    <property type="entry name" value="RT_dom"/>
</dbReference>
<evidence type="ECO:0000259" key="5">
    <source>
        <dbReference type="PROSITE" id="PS50878"/>
    </source>
</evidence>
<evidence type="ECO:0000256" key="3">
    <source>
        <dbReference type="SAM" id="MobiDB-lite"/>
    </source>
</evidence>
<dbReference type="InterPro" id="IPR026960">
    <property type="entry name" value="RVT-Znf"/>
</dbReference>
<dbReference type="EMBL" id="BKCJ010001039">
    <property type="protein sequence ID" value="GEU38335.1"/>
    <property type="molecule type" value="Genomic_DNA"/>
</dbReference>
<feature type="compositionally biased region" description="Low complexity" evidence="3">
    <location>
        <begin position="591"/>
        <end position="615"/>
    </location>
</feature>
<keyword evidence="1" id="KW-0479">Metal-binding</keyword>
<evidence type="ECO:0000313" key="6">
    <source>
        <dbReference type="EMBL" id="GEU38335.1"/>
    </source>
</evidence>
<dbReference type="Pfam" id="PF07727">
    <property type="entry name" value="RVT_2"/>
    <property type="match status" value="1"/>
</dbReference>
<organism evidence="6">
    <name type="scientific">Tanacetum cinerariifolium</name>
    <name type="common">Dalmatian daisy</name>
    <name type="synonym">Chrysanthemum cinerariifolium</name>
    <dbReference type="NCBI Taxonomy" id="118510"/>
    <lineage>
        <taxon>Eukaryota</taxon>
        <taxon>Viridiplantae</taxon>
        <taxon>Streptophyta</taxon>
        <taxon>Embryophyta</taxon>
        <taxon>Tracheophyta</taxon>
        <taxon>Spermatophyta</taxon>
        <taxon>Magnoliopsida</taxon>
        <taxon>eudicotyledons</taxon>
        <taxon>Gunneridae</taxon>
        <taxon>Pentapetalae</taxon>
        <taxon>asterids</taxon>
        <taxon>campanulids</taxon>
        <taxon>Asterales</taxon>
        <taxon>Asteraceae</taxon>
        <taxon>Asteroideae</taxon>
        <taxon>Anthemideae</taxon>
        <taxon>Anthemidinae</taxon>
        <taxon>Tanacetum</taxon>
    </lineage>
</organism>
<evidence type="ECO:0000259" key="4">
    <source>
        <dbReference type="PROSITE" id="PS50158"/>
    </source>
</evidence>
<comment type="caution">
    <text evidence="6">The sequence shown here is derived from an EMBL/GenBank/DDBJ whole genome shotgun (WGS) entry which is preliminary data.</text>
</comment>
<dbReference type="SUPFAM" id="SSF57756">
    <property type="entry name" value="Retrovirus zinc finger-like domains"/>
    <property type="match status" value="1"/>
</dbReference>